<dbReference type="InterPro" id="IPR050487">
    <property type="entry name" value="FtsQ_DivIB"/>
</dbReference>
<keyword evidence="4 8" id="KW-0812">Transmembrane</keyword>
<evidence type="ECO:0000256" key="2">
    <source>
        <dbReference type="ARBA" id="ARBA00022475"/>
    </source>
</evidence>
<dbReference type="PANTHER" id="PTHR37820:SF1">
    <property type="entry name" value="CELL DIVISION PROTEIN FTSQ"/>
    <property type="match status" value="1"/>
</dbReference>
<dbReference type="PROSITE" id="PS51779">
    <property type="entry name" value="POTRA"/>
    <property type="match status" value="1"/>
</dbReference>
<dbReference type="InterPro" id="IPR034746">
    <property type="entry name" value="POTRA"/>
</dbReference>
<evidence type="ECO:0000256" key="8">
    <source>
        <dbReference type="SAM" id="Phobius"/>
    </source>
</evidence>
<comment type="subcellular location">
    <subcellularLocation>
        <location evidence="1">Membrane</location>
    </subcellularLocation>
</comment>
<evidence type="ECO:0000313" key="11">
    <source>
        <dbReference type="Proteomes" id="UP001225598"/>
    </source>
</evidence>
<keyword evidence="6 8" id="KW-0472">Membrane</keyword>
<dbReference type="Pfam" id="PF03799">
    <property type="entry name" value="FtsQ_DivIB_C"/>
    <property type="match status" value="1"/>
</dbReference>
<evidence type="ECO:0000256" key="3">
    <source>
        <dbReference type="ARBA" id="ARBA00022618"/>
    </source>
</evidence>
<evidence type="ECO:0000256" key="7">
    <source>
        <dbReference type="ARBA" id="ARBA00023306"/>
    </source>
</evidence>
<dbReference type="RefSeq" id="WP_284823730.1">
    <property type="nucleotide sequence ID" value="NZ_CP126969.1"/>
</dbReference>
<proteinExistence type="predicted"/>
<evidence type="ECO:0000256" key="6">
    <source>
        <dbReference type="ARBA" id="ARBA00023136"/>
    </source>
</evidence>
<dbReference type="PANTHER" id="PTHR37820">
    <property type="entry name" value="CELL DIVISION PROTEIN DIVIB"/>
    <property type="match status" value="1"/>
</dbReference>
<gene>
    <name evidence="10" type="ORF">QP027_07475</name>
</gene>
<evidence type="ECO:0000313" key="10">
    <source>
        <dbReference type="EMBL" id="WIM66971.1"/>
    </source>
</evidence>
<keyword evidence="7" id="KW-0131">Cell cycle</keyword>
<dbReference type="InterPro" id="IPR013685">
    <property type="entry name" value="POTRA_FtsQ_type"/>
</dbReference>
<dbReference type="InterPro" id="IPR005548">
    <property type="entry name" value="Cell_div_FtsQ/DivIB_C"/>
</dbReference>
<accession>A0ABY8VBC5</accession>
<sequence length="230" mass="24665">MSTVARSEPVRPSRKKAWIAAAIALALVAVVAVVVMFTPLFTVREYKVTGNDHLPQEQVVEAAGVAEGEILAQVDVGAAASGVAGMPWVKSVTVSRGWPSSLDINITEHEAVAFLSEADGTHLINAEGEDFVVAEPPAEAIEITGDGSGEEQARKNATDIASSISEETRRRVTALEVRDQFNYEVLIDDGRRVTWGASEDNHDKAIALDTVLEREGQEFDVSNPAMIGVR</sequence>
<feature type="transmembrane region" description="Helical" evidence="8">
    <location>
        <begin position="17"/>
        <end position="37"/>
    </location>
</feature>
<evidence type="ECO:0000259" key="9">
    <source>
        <dbReference type="PROSITE" id="PS51779"/>
    </source>
</evidence>
<dbReference type="Proteomes" id="UP001225598">
    <property type="component" value="Chromosome"/>
</dbReference>
<protein>
    <submittedName>
        <fullName evidence="10">FtsQ-type POTRA domain-containing protein</fullName>
    </submittedName>
</protein>
<keyword evidence="5 8" id="KW-1133">Transmembrane helix</keyword>
<evidence type="ECO:0000256" key="4">
    <source>
        <dbReference type="ARBA" id="ARBA00022692"/>
    </source>
</evidence>
<keyword evidence="3" id="KW-0132">Cell division</keyword>
<keyword evidence="11" id="KW-1185">Reference proteome</keyword>
<feature type="domain" description="POTRA" evidence="9">
    <location>
        <begin position="41"/>
        <end position="109"/>
    </location>
</feature>
<dbReference type="Pfam" id="PF08478">
    <property type="entry name" value="POTRA_1"/>
    <property type="match status" value="1"/>
</dbReference>
<evidence type="ECO:0000256" key="5">
    <source>
        <dbReference type="ARBA" id="ARBA00022989"/>
    </source>
</evidence>
<organism evidence="10 11">
    <name type="scientific">Corynebacterium breve</name>
    <dbReference type="NCBI Taxonomy" id="3049799"/>
    <lineage>
        <taxon>Bacteria</taxon>
        <taxon>Bacillati</taxon>
        <taxon>Actinomycetota</taxon>
        <taxon>Actinomycetes</taxon>
        <taxon>Mycobacteriales</taxon>
        <taxon>Corynebacteriaceae</taxon>
        <taxon>Corynebacterium</taxon>
    </lineage>
</organism>
<dbReference type="Gene3D" id="3.10.20.310">
    <property type="entry name" value="membrane protein fhac"/>
    <property type="match status" value="1"/>
</dbReference>
<name>A0ABY8VBC5_9CORY</name>
<keyword evidence="2" id="KW-1003">Cell membrane</keyword>
<reference evidence="10 11" key="1">
    <citation type="submission" date="2023-05" db="EMBL/GenBank/DDBJ databases">
        <title>Corynebacterium suedekumii sp. nov. and Corynebacterium breve sp. nov. isolated from raw cow's milk.</title>
        <authorList>
            <person name="Baer M.K."/>
            <person name="Mehl L."/>
            <person name="Hellmuth R."/>
            <person name="Marke G."/>
            <person name="Lipski A."/>
        </authorList>
    </citation>
    <scope>NUCLEOTIDE SEQUENCE [LARGE SCALE GENOMIC DNA]</scope>
    <source>
        <strain evidence="10 11">R4</strain>
    </source>
</reference>
<evidence type="ECO:0000256" key="1">
    <source>
        <dbReference type="ARBA" id="ARBA00004370"/>
    </source>
</evidence>
<dbReference type="EMBL" id="CP126969">
    <property type="protein sequence ID" value="WIM66971.1"/>
    <property type="molecule type" value="Genomic_DNA"/>
</dbReference>